<feature type="domain" description="Reverse transcriptase Ty1/copia-type" evidence="2">
    <location>
        <begin position="124"/>
        <end position="359"/>
    </location>
</feature>
<dbReference type="InterPro" id="IPR013103">
    <property type="entry name" value="RVT_2"/>
</dbReference>
<gene>
    <name evidence="3" type="primary">RE1_195</name>
    <name evidence="3" type="ORF">CK203_042633</name>
</gene>
<evidence type="ECO:0000313" key="4">
    <source>
        <dbReference type="Proteomes" id="UP000288805"/>
    </source>
</evidence>
<dbReference type="SUPFAM" id="SSF56672">
    <property type="entry name" value="DNA/RNA polymerases"/>
    <property type="match status" value="1"/>
</dbReference>
<dbReference type="PANTHER" id="PTHR11439">
    <property type="entry name" value="GAG-POL-RELATED RETROTRANSPOSON"/>
    <property type="match status" value="1"/>
</dbReference>
<feature type="compositionally biased region" description="Polar residues" evidence="1">
    <location>
        <begin position="48"/>
        <end position="73"/>
    </location>
</feature>
<dbReference type="Pfam" id="PF07727">
    <property type="entry name" value="RVT_2"/>
    <property type="match status" value="1"/>
</dbReference>
<evidence type="ECO:0000313" key="3">
    <source>
        <dbReference type="EMBL" id="RVW92733.1"/>
    </source>
</evidence>
<dbReference type="PANTHER" id="PTHR11439:SF486">
    <property type="entry name" value="RLK (RECEPTOR-LIKE KINASE) PROTEIN, PUTATIVE-RELATED"/>
    <property type="match status" value="1"/>
</dbReference>
<accession>A0A438I7Q0</accession>
<dbReference type="AlphaFoldDB" id="A0A438I7Q0"/>
<comment type="caution">
    <text evidence="3">The sequence shown here is derived from an EMBL/GenBank/DDBJ whole genome shotgun (WGS) entry which is preliminary data.</text>
</comment>
<dbReference type="Proteomes" id="UP000288805">
    <property type="component" value="Unassembled WGS sequence"/>
</dbReference>
<feature type="compositionally biased region" description="Polar residues" evidence="1">
    <location>
        <begin position="20"/>
        <end position="34"/>
    </location>
</feature>
<organism evidence="3 4">
    <name type="scientific">Vitis vinifera</name>
    <name type="common">Grape</name>
    <dbReference type="NCBI Taxonomy" id="29760"/>
    <lineage>
        <taxon>Eukaryota</taxon>
        <taxon>Viridiplantae</taxon>
        <taxon>Streptophyta</taxon>
        <taxon>Embryophyta</taxon>
        <taxon>Tracheophyta</taxon>
        <taxon>Spermatophyta</taxon>
        <taxon>Magnoliopsida</taxon>
        <taxon>eudicotyledons</taxon>
        <taxon>Gunneridae</taxon>
        <taxon>Pentapetalae</taxon>
        <taxon>rosids</taxon>
        <taxon>Vitales</taxon>
        <taxon>Vitaceae</taxon>
        <taxon>Viteae</taxon>
        <taxon>Vitis</taxon>
    </lineage>
</organism>
<sequence length="402" mass="46086">MSAEPEPESHPPTTSPQTPVHNYSKSPQTANNEFSAYIRRKRPKRTIEQPTPLTYDQESQPSPSTTQIHSGKGTTDLEKLVPFVDDSNIPTALSKGVPNSIQEAIKNPKWRKTVSKEIRALEKNETWVIYDLPHGKKPVGCKWIFTIKHKADGSIERLKARLVAKGFTQSYGIDYRETFAQVGKLNTIRVLFSLTMNQYWPLHQLDVKNASLNGNLEEKVYMEIPPGLETSFNNNRVCKLKKSLYGLKQSPRAWFDKFAKSVRKQGYTQCQADHTLFVKFSSEKKIAVLIVYVDDIILTGDYEEELLGMKKQLAKEFEIKDLDYLRYFFGSVVSQFMNNPTEEHMEAVNRILRYLKMTLGKGLLYKKNDTRDVEVLSDANWVGDVLDRRSTSGYCFMYGEIS</sequence>
<evidence type="ECO:0000256" key="1">
    <source>
        <dbReference type="SAM" id="MobiDB-lite"/>
    </source>
</evidence>
<proteinExistence type="predicted"/>
<dbReference type="InterPro" id="IPR043502">
    <property type="entry name" value="DNA/RNA_pol_sf"/>
</dbReference>
<reference evidence="3 4" key="1">
    <citation type="journal article" date="2018" name="PLoS Genet.">
        <title>Population sequencing reveals clonal diversity and ancestral inbreeding in the grapevine cultivar Chardonnay.</title>
        <authorList>
            <person name="Roach M.J."/>
            <person name="Johnson D.L."/>
            <person name="Bohlmann J."/>
            <person name="van Vuuren H.J."/>
            <person name="Jones S.J."/>
            <person name="Pretorius I.S."/>
            <person name="Schmidt S.A."/>
            <person name="Borneman A.R."/>
        </authorList>
    </citation>
    <scope>NUCLEOTIDE SEQUENCE [LARGE SCALE GENOMIC DNA]</scope>
    <source>
        <strain evidence="4">cv. Chardonnay</strain>
        <tissue evidence="3">Leaf</tissue>
    </source>
</reference>
<feature type="region of interest" description="Disordered" evidence="1">
    <location>
        <begin position="1"/>
        <end position="74"/>
    </location>
</feature>
<protein>
    <submittedName>
        <fullName evidence="3">Retrovirus-related Pol polyprotein from transposon RE1</fullName>
    </submittedName>
</protein>
<name>A0A438I7Q0_VITVI</name>
<dbReference type="EMBL" id="QGNW01000134">
    <property type="protein sequence ID" value="RVW92733.1"/>
    <property type="molecule type" value="Genomic_DNA"/>
</dbReference>
<evidence type="ECO:0000259" key="2">
    <source>
        <dbReference type="Pfam" id="PF07727"/>
    </source>
</evidence>